<sequence>MPGYVTNESRHIVYYGDGDEVQNVISNVNAKSITSRASINVKLPSAQSDEFKRKSASPTRSLHGDFVATLEGQEFGRARPLTTTPVSVKEFDHPSRAKSNSRLVQAQRSEKELIRQAAATIIERQWIAFRDRQMFKLLKHAVCAAENSLSKEILRKVCPKEAELLADKFQQVRVRFRFGGPEFPPMIFFKIYIHTEGKGLKYMSGRRIIKPASEASEDSLRNMGNRKFYDQMLQDAMFQQQYKITDEVDVTTLKDYMQYLANVDESPATMGGKENYWRKLTLDDLSRRTIFYDIVDYLYNQRMSPQLQLEIPVLVQRPVSQEIKRQHIRVISELRSASIPQVPMHTPKSKHSQSFSQPSSRRSKQARNRALKLRKMYGLDREGSNLKLDSREPTAVSEEPDDYFDKYGITGDDGDGEEWEKEASKLYEWTQELSFNDDLIATPRLPTGMIMS</sequence>
<name>A0A8B6EAB2_MYTGA</name>
<accession>A0A8B6EAB2</accession>
<comment type="caution">
    <text evidence="2">The sequence shown here is derived from an EMBL/GenBank/DDBJ whole genome shotgun (WGS) entry which is preliminary data.</text>
</comment>
<feature type="compositionally biased region" description="Basic and acidic residues" evidence="1">
    <location>
        <begin position="382"/>
        <end position="392"/>
    </location>
</feature>
<dbReference type="AlphaFoldDB" id="A0A8B6EAB2"/>
<dbReference type="Proteomes" id="UP000596742">
    <property type="component" value="Unassembled WGS sequence"/>
</dbReference>
<feature type="region of interest" description="Disordered" evidence="1">
    <location>
        <begin position="382"/>
        <end position="406"/>
    </location>
</feature>
<proteinExistence type="predicted"/>
<protein>
    <submittedName>
        <fullName evidence="2">Uncharacterized protein</fullName>
    </submittedName>
</protein>
<dbReference type="PANTHER" id="PTHR33504:SF1">
    <property type="entry name" value="FAMILY WITH SEQUENCE SIMILARITY 90, MEMBER A1B"/>
    <property type="match status" value="1"/>
</dbReference>
<organism evidence="2 3">
    <name type="scientific">Mytilus galloprovincialis</name>
    <name type="common">Mediterranean mussel</name>
    <dbReference type="NCBI Taxonomy" id="29158"/>
    <lineage>
        <taxon>Eukaryota</taxon>
        <taxon>Metazoa</taxon>
        <taxon>Spiralia</taxon>
        <taxon>Lophotrochozoa</taxon>
        <taxon>Mollusca</taxon>
        <taxon>Bivalvia</taxon>
        <taxon>Autobranchia</taxon>
        <taxon>Pteriomorphia</taxon>
        <taxon>Mytilida</taxon>
        <taxon>Mytiloidea</taxon>
        <taxon>Mytilidae</taxon>
        <taxon>Mytilinae</taxon>
        <taxon>Mytilus</taxon>
    </lineage>
</organism>
<reference evidence="2" key="1">
    <citation type="submission" date="2018-11" db="EMBL/GenBank/DDBJ databases">
        <authorList>
            <person name="Alioto T."/>
            <person name="Alioto T."/>
        </authorList>
    </citation>
    <scope>NUCLEOTIDE SEQUENCE</scope>
</reference>
<gene>
    <name evidence="2" type="ORF">MGAL_10B038994</name>
</gene>
<evidence type="ECO:0000256" key="1">
    <source>
        <dbReference type="SAM" id="MobiDB-lite"/>
    </source>
</evidence>
<evidence type="ECO:0000313" key="3">
    <source>
        <dbReference type="Proteomes" id="UP000596742"/>
    </source>
</evidence>
<feature type="region of interest" description="Disordered" evidence="1">
    <location>
        <begin position="339"/>
        <end position="367"/>
    </location>
</feature>
<dbReference type="OrthoDB" id="10006090at2759"/>
<dbReference type="PANTHER" id="PTHR33504">
    <property type="entry name" value="NADH DEHYDROGENASE (UBIQUINONE) 1 BETA SUBCOMPLEX, 4"/>
    <property type="match status" value="1"/>
</dbReference>
<keyword evidence="3" id="KW-1185">Reference proteome</keyword>
<dbReference type="EMBL" id="UYJE01004761">
    <property type="protein sequence ID" value="VDI31102.1"/>
    <property type="molecule type" value="Genomic_DNA"/>
</dbReference>
<evidence type="ECO:0000313" key="2">
    <source>
        <dbReference type="EMBL" id="VDI31102.1"/>
    </source>
</evidence>